<gene>
    <name evidence="6" type="ORF">BFJ69_g18553</name>
</gene>
<dbReference type="VEuPathDB" id="FungiDB:HZS61_016868"/>
<dbReference type="VEuPathDB" id="FungiDB:FOC1_g10003334"/>
<keyword evidence="3 5" id="KW-0472">Membrane</keyword>
<dbReference type="GO" id="GO:0016020">
    <property type="term" value="C:membrane"/>
    <property type="evidence" value="ECO:0007669"/>
    <property type="project" value="InterPro"/>
</dbReference>
<proteinExistence type="predicted"/>
<evidence type="ECO:0000256" key="4">
    <source>
        <dbReference type="SAM" id="MobiDB-lite"/>
    </source>
</evidence>
<accession>A0A420M542</accession>
<protein>
    <recommendedName>
        <fullName evidence="8">ABC transmembrane type-1 domain-containing protein</fullName>
    </recommendedName>
</protein>
<feature type="transmembrane region" description="Helical" evidence="5">
    <location>
        <begin position="52"/>
        <end position="80"/>
    </location>
</feature>
<evidence type="ECO:0000256" key="1">
    <source>
        <dbReference type="ARBA" id="ARBA00022692"/>
    </source>
</evidence>
<evidence type="ECO:0000256" key="5">
    <source>
        <dbReference type="SAM" id="Phobius"/>
    </source>
</evidence>
<dbReference type="EMBL" id="MRCX01002243">
    <property type="protein sequence ID" value="RKK39185.1"/>
    <property type="molecule type" value="Genomic_DNA"/>
</dbReference>
<evidence type="ECO:0000256" key="3">
    <source>
        <dbReference type="ARBA" id="ARBA00023136"/>
    </source>
</evidence>
<evidence type="ECO:0000256" key="2">
    <source>
        <dbReference type="ARBA" id="ARBA00022989"/>
    </source>
</evidence>
<name>A0A420M542_FUSOX</name>
<keyword evidence="1 5" id="KW-0812">Transmembrane</keyword>
<dbReference type="VEuPathDB" id="FungiDB:FOC4_g10007674"/>
<evidence type="ECO:0000313" key="6">
    <source>
        <dbReference type="EMBL" id="RKK39185.1"/>
    </source>
</evidence>
<dbReference type="InterPro" id="IPR036640">
    <property type="entry name" value="ABC1_TM_sf"/>
</dbReference>
<dbReference type="AlphaFoldDB" id="A0A420M542"/>
<dbReference type="VEuPathDB" id="FungiDB:FOMG_14065"/>
<evidence type="ECO:0008006" key="8">
    <source>
        <dbReference type="Google" id="ProtNLM"/>
    </source>
</evidence>
<dbReference type="SUPFAM" id="SSF90123">
    <property type="entry name" value="ABC transporter transmembrane region"/>
    <property type="match status" value="1"/>
</dbReference>
<dbReference type="VEuPathDB" id="FungiDB:FOZG_11976"/>
<comment type="caution">
    <text evidence="6">The sequence shown here is derived from an EMBL/GenBank/DDBJ whole genome shotgun (WGS) entry which is preliminary data.</text>
</comment>
<keyword evidence="2 5" id="KW-1133">Transmembrane helix</keyword>
<feature type="transmembrane region" description="Helical" evidence="5">
    <location>
        <begin position="125"/>
        <end position="144"/>
    </location>
</feature>
<dbReference type="Gene3D" id="1.20.1560.10">
    <property type="entry name" value="ABC transporter type 1, transmembrane domain"/>
    <property type="match status" value="1"/>
</dbReference>
<evidence type="ECO:0000313" key="7">
    <source>
        <dbReference type="Proteomes" id="UP000285084"/>
    </source>
</evidence>
<dbReference type="Proteomes" id="UP000285084">
    <property type="component" value="Unassembled WGS sequence"/>
</dbReference>
<dbReference type="VEuPathDB" id="FungiDB:FOXG_11845"/>
<feature type="region of interest" description="Disordered" evidence="4">
    <location>
        <begin position="1"/>
        <end position="33"/>
    </location>
</feature>
<dbReference type="VEuPathDB" id="FungiDB:FOIG_15791"/>
<reference evidence="6 7" key="1">
    <citation type="journal article" date="2018" name="Sci. Rep.">
        <title>Characterisation of pathogen-specific regions and novel effector candidates in Fusarium oxysporum f. sp. cepae.</title>
        <authorList>
            <person name="Armitage A.D."/>
            <person name="Taylor A."/>
            <person name="Sobczyk M.K."/>
            <person name="Baxter L."/>
            <person name="Greenfield B.P."/>
            <person name="Bates H.J."/>
            <person name="Wilson F."/>
            <person name="Jackson A.C."/>
            <person name="Ott S."/>
            <person name="Harrison R.J."/>
            <person name="Clarkson J.P."/>
        </authorList>
    </citation>
    <scope>NUCLEOTIDE SEQUENCE [LARGE SCALE GENOMIC DNA]</scope>
    <source>
        <strain evidence="6 7">Fo_A13</strain>
    </source>
</reference>
<sequence>MGPRKAENASSSMPPGQDEKPSPDTNAKSTSEREAKFQDYLRVFKYATKWDFVAYAAGTAASIGAGVTLPLLNIVFGQFASRFSDYAGTGTLPESEFKSTLNELSLYLLGLFLGRLVLSYINKVVLSFLLFAVSACLLSLSSHFV</sequence>
<organism evidence="6 7">
    <name type="scientific">Fusarium oxysporum</name>
    <name type="common">Fusarium vascular wilt</name>
    <dbReference type="NCBI Taxonomy" id="5507"/>
    <lineage>
        <taxon>Eukaryota</taxon>
        <taxon>Fungi</taxon>
        <taxon>Dikarya</taxon>
        <taxon>Ascomycota</taxon>
        <taxon>Pezizomycotina</taxon>
        <taxon>Sordariomycetes</taxon>
        <taxon>Hypocreomycetidae</taxon>
        <taxon>Hypocreales</taxon>
        <taxon>Nectriaceae</taxon>
        <taxon>Fusarium</taxon>
        <taxon>Fusarium oxysporum species complex</taxon>
    </lineage>
</organism>
<dbReference type="GO" id="GO:0005524">
    <property type="term" value="F:ATP binding"/>
    <property type="evidence" value="ECO:0007669"/>
    <property type="project" value="InterPro"/>
</dbReference>